<feature type="chain" id="PRO_5046516787" evidence="2">
    <location>
        <begin position="20"/>
        <end position="167"/>
    </location>
</feature>
<dbReference type="RefSeq" id="WP_253763087.1">
    <property type="nucleotide sequence ID" value="NZ_JAMZDZ010000001.1"/>
</dbReference>
<accession>A0ABV8LW52</accession>
<keyword evidence="4" id="KW-1185">Reference proteome</keyword>
<comment type="caution">
    <text evidence="3">The sequence shown here is derived from an EMBL/GenBank/DDBJ whole genome shotgun (WGS) entry which is preliminary data.</text>
</comment>
<evidence type="ECO:0000256" key="1">
    <source>
        <dbReference type="SAM" id="MobiDB-lite"/>
    </source>
</evidence>
<feature type="compositionally biased region" description="Low complexity" evidence="1">
    <location>
        <begin position="27"/>
        <end position="42"/>
    </location>
</feature>
<protein>
    <submittedName>
        <fullName evidence="3">DUF3558 family protein</fullName>
    </submittedName>
</protein>
<feature type="signal peptide" evidence="2">
    <location>
        <begin position="1"/>
        <end position="19"/>
    </location>
</feature>
<dbReference type="PROSITE" id="PS51257">
    <property type="entry name" value="PROKAR_LIPOPROTEIN"/>
    <property type="match status" value="1"/>
</dbReference>
<dbReference type="Pfam" id="PF12079">
    <property type="entry name" value="DUF3558"/>
    <property type="match status" value="1"/>
</dbReference>
<organism evidence="3 4">
    <name type="scientific">Hamadaea flava</name>
    <dbReference type="NCBI Taxonomy" id="1742688"/>
    <lineage>
        <taxon>Bacteria</taxon>
        <taxon>Bacillati</taxon>
        <taxon>Actinomycetota</taxon>
        <taxon>Actinomycetes</taxon>
        <taxon>Micromonosporales</taxon>
        <taxon>Micromonosporaceae</taxon>
        <taxon>Hamadaea</taxon>
    </lineage>
</organism>
<dbReference type="EMBL" id="JBHSAY010000020">
    <property type="protein sequence ID" value="MFC4135210.1"/>
    <property type="molecule type" value="Genomic_DNA"/>
</dbReference>
<dbReference type="Proteomes" id="UP001595816">
    <property type="component" value="Unassembled WGS sequence"/>
</dbReference>
<name>A0ABV8LW52_9ACTN</name>
<dbReference type="InterPro" id="IPR024520">
    <property type="entry name" value="DUF3558"/>
</dbReference>
<evidence type="ECO:0000313" key="4">
    <source>
        <dbReference type="Proteomes" id="UP001595816"/>
    </source>
</evidence>
<keyword evidence="2" id="KW-0732">Signal</keyword>
<evidence type="ECO:0000313" key="3">
    <source>
        <dbReference type="EMBL" id="MFC4135210.1"/>
    </source>
</evidence>
<reference evidence="4" key="1">
    <citation type="journal article" date="2019" name="Int. J. Syst. Evol. Microbiol.">
        <title>The Global Catalogue of Microorganisms (GCM) 10K type strain sequencing project: providing services to taxonomists for standard genome sequencing and annotation.</title>
        <authorList>
            <consortium name="The Broad Institute Genomics Platform"/>
            <consortium name="The Broad Institute Genome Sequencing Center for Infectious Disease"/>
            <person name="Wu L."/>
            <person name="Ma J."/>
        </authorList>
    </citation>
    <scope>NUCLEOTIDE SEQUENCE [LARGE SCALE GENOMIC DNA]</scope>
    <source>
        <strain evidence="4">CGMCC 4.7289</strain>
    </source>
</reference>
<proteinExistence type="predicted"/>
<sequence>MRRLLFVPLLLGLALAGCGGEDPAEPGPSVAAASSAVSPSAGPVVGPAADPCKLLPKADAEKLARTPLDEPVASEGSCTYTGPVTGPTAQVEVYVGDGAKKMLDIDRDLQHSFTPVTGAGDEGFLEDGAVFFRKGETWVAIRLVLLNDPAANRVPLETAARAAAGRL</sequence>
<gene>
    <name evidence="3" type="ORF">ACFOZ4_31750</name>
</gene>
<feature type="region of interest" description="Disordered" evidence="1">
    <location>
        <begin position="22"/>
        <end position="42"/>
    </location>
</feature>
<evidence type="ECO:0000256" key="2">
    <source>
        <dbReference type="SAM" id="SignalP"/>
    </source>
</evidence>